<accession>A0A1G2BSW4</accession>
<dbReference type="AlphaFoldDB" id="A0A1G2BSW4"/>
<reference evidence="2 3" key="1">
    <citation type="journal article" date="2016" name="Nat. Commun.">
        <title>Thousands of microbial genomes shed light on interconnected biogeochemical processes in an aquifer system.</title>
        <authorList>
            <person name="Anantharaman K."/>
            <person name="Brown C.T."/>
            <person name="Hug L.A."/>
            <person name="Sharon I."/>
            <person name="Castelle C.J."/>
            <person name="Probst A.J."/>
            <person name="Thomas B.C."/>
            <person name="Singh A."/>
            <person name="Wilkins M.J."/>
            <person name="Karaoz U."/>
            <person name="Brodie E.L."/>
            <person name="Williams K.H."/>
            <person name="Hubbard S.S."/>
            <person name="Banfield J.F."/>
        </authorList>
    </citation>
    <scope>NUCLEOTIDE SEQUENCE [LARGE SCALE GENOMIC DNA]</scope>
</reference>
<keyword evidence="1" id="KW-0812">Transmembrane</keyword>
<comment type="caution">
    <text evidence="2">The sequence shown here is derived from an EMBL/GenBank/DDBJ whole genome shotgun (WGS) entry which is preliminary data.</text>
</comment>
<evidence type="ECO:0000256" key="1">
    <source>
        <dbReference type="SAM" id="Phobius"/>
    </source>
</evidence>
<dbReference type="EMBL" id="MHKO01000028">
    <property type="protein sequence ID" value="OGY92122.1"/>
    <property type="molecule type" value="Genomic_DNA"/>
</dbReference>
<gene>
    <name evidence="2" type="ORF">A3H70_02305</name>
</gene>
<keyword evidence="1" id="KW-1133">Transmembrane helix</keyword>
<feature type="transmembrane region" description="Helical" evidence="1">
    <location>
        <begin position="68"/>
        <end position="89"/>
    </location>
</feature>
<dbReference type="Proteomes" id="UP000178109">
    <property type="component" value="Unassembled WGS sequence"/>
</dbReference>
<name>A0A1G2BSW4_9BACT</name>
<proteinExistence type="predicted"/>
<sequence>MFWFWTTPIVCGIVCGSLFGKGEARYQRMPELDCIMASVVLFTIFYTGLVGTILAYMYDMMARNEEGIVMMFANVVLANIMMLATDLLWVKFLLWWRKRAINKIGLSVKW</sequence>
<protein>
    <submittedName>
        <fullName evidence="2">Uncharacterized protein</fullName>
    </submittedName>
</protein>
<organism evidence="2 3">
    <name type="scientific">Candidatus Komeilibacteria bacterium RIFCSPLOWO2_02_FULL_48_11</name>
    <dbReference type="NCBI Taxonomy" id="1798553"/>
    <lineage>
        <taxon>Bacteria</taxon>
        <taxon>Candidatus Komeiliibacteriota</taxon>
    </lineage>
</organism>
<feature type="transmembrane region" description="Helical" evidence="1">
    <location>
        <begin position="34"/>
        <end position="56"/>
    </location>
</feature>
<evidence type="ECO:0000313" key="3">
    <source>
        <dbReference type="Proteomes" id="UP000178109"/>
    </source>
</evidence>
<evidence type="ECO:0000313" key="2">
    <source>
        <dbReference type="EMBL" id="OGY92122.1"/>
    </source>
</evidence>
<keyword evidence="1" id="KW-0472">Membrane</keyword>